<comment type="caution">
    <text evidence="2">The sequence shown here is derived from an EMBL/GenBank/DDBJ whole genome shotgun (WGS) entry which is preliminary data.</text>
</comment>
<sequence length="122" mass="13766">MNNPEKNYQNTTIGAQAKRPLPAPQQRPRIQCPRELRAWHFSPHAREHIDSRGFDPHRVVATCEGPQITVTAYNYGPGRVRFVAGDLVVIAVPQTRQVITVLLRSQEQWDDEDARRASGVSA</sequence>
<gene>
    <name evidence="2" type="ORF">CHO01_01840</name>
    <name evidence="3" type="ORF">HNR08_002875</name>
</gene>
<dbReference type="EMBL" id="JACHDN010000001">
    <property type="protein sequence ID" value="MBB5474139.1"/>
    <property type="molecule type" value="Genomic_DNA"/>
</dbReference>
<name>A0A511FBA9_9CELL</name>
<reference evidence="3 5" key="2">
    <citation type="submission" date="2020-08" db="EMBL/GenBank/DDBJ databases">
        <title>Sequencing the genomes of 1000 actinobacteria strains.</title>
        <authorList>
            <person name="Klenk H.-P."/>
        </authorList>
    </citation>
    <scope>NUCLEOTIDE SEQUENCE [LARGE SCALE GENOMIC DNA]</scope>
    <source>
        <strain evidence="3 5">DSM 9581</strain>
    </source>
</reference>
<feature type="compositionally biased region" description="Polar residues" evidence="1">
    <location>
        <begin position="1"/>
        <end position="14"/>
    </location>
</feature>
<keyword evidence="4" id="KW-1185">Reference proteome</keyword>
<dbReference type="AlphaFoldDB" id="A0A511FBA9"/>
<dbReference type="Proteomes" id="UP000321723">
    <property type="component" value="Unassembled WGS sequence"/>
</dbReference>
<evidence type="ECO:0000313" key="3">
    <source>
        <dbReference type="EMBL" id="MBB5474139.1"/>
    </source>
</evidence>
<protein>
    <recommendedName>
        <fullName evidence="6">DUF4258 domain-containing protein</fullName>
    </recommendedName>
</protein>
<accession>A0A511FBA9</accession>
<evidence type="ECO:0000313" key="4">
    <source>
        <dbReference type="Proteomes" id="UP000321723"/>
    </source>
</evidence>
<dbReference type="Proteomes" id="UP000564629">
    <property type="component" value="Unassembled WGS sequence"/>
</dbReference>
<reference evidence="2 4" key="1">
    <citation type="submission" date="2019-07" db="EMBL/GenBank/DDBJ databases">
        <title>Whole genome shotgun sequence of Cellulomonas hominis NBRC 16055.</title>
        <authorList>
            <person name="Hosoyama A."/>
            <person name="Uohara A."/>
            <person name="Ohji S."/>
            <person name="Ichikawa N."/>
        </authorList>
    </citation>
    <scope>NUCLEOTIDE SEQUENCE [LARGE SCALE GENOMIC DNA]</scope>
    <source>
        <strain evidence="2 4">NBRC 16055</strain>
    </source>
</reference>
<feature type="region of interest" description="Disordered" evidence="1">
    <location>
        <begin position="1"/>
        <end position="28"/>
    </location>
</feature>
<dbReference type="OrthoDB" id="9930499at2"/>
<dbReference type="RefSeq" id="WP_146832136.1">
    <property type="nucleotide sequence ID" value="NZ_BJVQ01000002.1"/>
</dbReference>
<evidence type="ECO:0008006" key="6">
    <source>
        <dbReference type="Google" id="ProtNLM"/>
    </source>
</evidence>
<organism evidence="2 4">
    <name type="scientific">Cellulomonas hominis</name>
    <dbReference type="NCBI Taxonomy" id="156981"/>
    <lineage>
        <taxon>Bacteria</taxon>
        <taxon>Bacillati</taxon>
        <taxon>Actinomycetota</taxon>
        <taxon>Actinomycetes</taxon>
        <taxon>Micrococcales</taxon>
        <taxon>Cellulomonadaceae</taxon>
        <taxon>Cellulomonas</taxon>
    </lineage>
</organism>
<evidence type="ECO:0000313" key="5">
    <source>
        <dbReference type="Proteomes" id="UP000564629"/>
    </source>
</evidence>
<evidence type="ECO:0000256" key="1">
    <source>
        <dbReference type="SAM" id="MobiDB-lite"/>
    </source>
</evidence>
<evidence type="ECO:0000313" key="2">
    <source>
        <dbReference type="EMBL" id="GEL45068.1"/>
    </source>
</evidence>
<proteinExistence type="predicted"/>
<dbReference type="EMBL" id="BJVQ01000002">
    <property type="protein sequence ID" value="GEL45068.1"/>
    <property type="molecule type" value="Genomic_DNA"/>
</dbReference>